<accession>A0A174K377</accession>
<dbReference type="EMBL" id="CYZL01000039">
    <property type="protein sequence ID" value="CUP06472.1"/>
    <property type="molecule type" value="Genomic_DNA"/>
</dbReference>
<evidence type="ECO:0000313" key="1">
    <source>
        <dbReference type="EMBL" id="CUP06472.1"/>
    </source>
</evidence>
<reference evidence="1 2" key="1">
    <citation type="submission" date="2015-09" db="EMBL/GenBank/DDBJ databases">
        <authorList>
            <consortium name="Pathogen Informatics"/>
        </authorList>
    </citation>
    <scope>NUCLEOTIDE SEQUENCE [LARGE SCALE GENOMIC DNA]</scope>
    <source>
        <strain evidence="1 2">2789STDY5834835</strain>
    </source>
</reference>
<protein>
    <submittedName>
        <fullName evidence="1">Uncharacterized protein</fullName>
    </submittedName>
</protein>
<evidence type="ECO:0000313" key="2">
    <source>
        <dbReference type="Proteomes" id="UP000095679"/>
    </source>
</evidence>
<organism evidence="1 2">
    <name type="scientific">Anaerobutyricum hallii</name>
    <dbReference type="NCBI Taxonomy" id="39488"/>
    <lineage>
        <taxon>Bacteria</taxon>
        <taxon>Bacillati</taxon>
        <taxon>Bacillota</taxon>
        <taxon>Clostridia</taxon>
        <taxon>Lachnospirales</taxon>
        <taxon>Lachnospiraceae</taxon>
        <taxon>Anaerobutyricum</taxon>
    </lineage>
</organism>
<dbReference type="AlphaFoldDB" id="A0A174K377"/>
<sequence length="65" mass="7702">MSDNEINYDKEHYCPVYGKVVHPDLCYDSMMCLHRFFKVSSVEELSQVKDIEAAREKCQMCKYSE</sequence>
<name>A0A174K377_9FIRM</name>
<dbReference type="RefSeq" id="WP_055299852.1">
    <property type="nucleotide sequence ID" value="NZ_BLYK01000040.1"/>
</dbReference>
<proteinExistence type="predicted"/>
<dbReference type="Proteomes" id="UP000095679">
    <property type="component" value="Unassembled WGS sequence"/>
</dbReference>
<gene>
    <name evidence="1" type="ORF">ERS852450_02992</name>
</gene>